<accession>A0A395IG88</accession>
<keyword evidence="1" id="KW-0472">Membrane</keyword>
<dbReference type="AlphaFoldDB" id="A0A395IG88"/>
<gene>
    <name evidence="2" type="ORF">DID88_006866</name>
</gene>
<feature type="transmembrane region" description="Helical" evidence="1">
    <location>
        <begin position="121"/>
        <end position="140"/>
    </location>
</feature>
<dbReference type="OrthoDB" id="5577218at2759"/>
<keyword evidence="3" id="KW-1185">Reference proteome</keyword>
<dbReference type="EMBL" id="QKRW01000054">
    <property type="protein sequence ID" value="RAL59377.1"/>
    <property type="molecule type" value="Genomic_DNA"/>
</dbReference>
<evidence type="ECO:0000313" key="3">
    <source>
        <dbReference type="Proteomes" id="UP000249056"/>
    </source>
</evidence>
<comment type="caution">
    <text evidence="2">The sequence shown here is derived from an EMBL/GenBank/DDBJ whole genome shotgun (WGS) entry which is preliminary data.</text>
</comment>
<keyword evidence="1" id="KW-0812">Transmembrane</keyword>
<feature type="transmembrane region" description="Helical" evidence="1">
    <location>
        <begin position="216"/>
        <end position="242"/>
    </location>
</feature>
<dbReference type="GO" id="GO:0000921">
    <property type="term" value="P:septin ring assembly"/>
    <property type="evidence" value="ECO:0007669"/>
    <property type="project" value="TreeGrafter"/>
</dbReference>
<dbReference type="GO" id="GO:0005789">
    <property type="term" value="C:endoplasmic reticulum membrane"/>
    <property type="evidence" value="ECO:0007669"/>
    <property type="project" value="TreeGrafter"/>
</dbReference>
<reference evidence="2 3" key="1">
    <citation type="submission" date="2018-06" db="EMBL/GenBank/DDBJ databases">
        <title>Genome Sequence of the Brown Rot Fungal Pathogen Monilinia fructigena.</title>
        <authorList>
            <person name="Landi L."/>
            <person name="De Miccolis Angelini R.M."/>
            <person name="Pollastro S."/>
            <person name="Abate D."/>
            <person name="Faretra F."/>
            <person name="Romanazzi G."/>
        </authorList>
    </citation>
    <scope>NUCLEOTIDE SEQUENCE [LARGE SCALE GENOMIC DNA]</scope>
    <source>
        <strain evidence="2 3">Mfrg269</strain>
    </source>
</reference>
<feature type="transmembrane region" description="Helical" evidence="1">
    <location>
        <begin position="152"/>
        <end position="170"/>
    </location>
</feature>
<dbReference type="Proteomes" id="UP000249056">
    <property type="component" value="Unassembled WGS sequence"/>
</dbReference>
<dbReference type="GO" id="GO:0032541">
    <property type="term" value="C:cortical endoplasmic reticulum"/>
    <property type="evidence" value="ECO:0007669"/>
    <property type="project" value="TreeGrafter"/>
</dbReference>
<proteinExistence type="predicted"/>
<dbReference type="InterPro" id="IPR013635">
    <property type="entry name" value="Ice2"/>
</dbReference>
<organism evidence="2 3">
    <name type="scientific">Monilinia fructigena</name>
    <dbReference type="NCBI Taxonomy" id="38457"/>
    <lineage>
        <taxon>Eukaryota</taxon>
        <taxon>Fungi</taxon>
        <taxon>Dikarya</taxon>
        <taxon>Ascomycota</taxon>
        <taxon>Pezizomycotina</taxon>
        <taxon>Leotiomycetes</taxon>
        <taxon>Helotiales</taxon>
        <taxon>Sclerotiniaceae</taxon>
        <taxon>Monilinia</taxon>
    </lineage>
</organism>
<evidence type="ECO:0000313" key="2">
    <source>
        <dbReference type="EMBL" id="RAL59377.1"/>
    </source>
</evidence>
<keyword evidence="1" id="KW-1133">Transmembrane helix</keyword>
<feature type="transmembrane region" description="Helical" evidence="1">
    <location>
        <begin position="320"/>
        <end position="339"/>
    </location>
</feature>
<evidence type="ECO:0008006" key="4">
    <source>
        <dbReference type="Google" id="ProtNLM"/>
    </source>
</evidence>
<evidence type="ECO:0000256" key="1">
    <source>
        <dbReference type="SAM" id="Phobius"/>
    </source>
</evidence>
<dbReference type="PANTHER" id="PTHR31726">
    <property type="entry name" value="PROTEIN ICE2"/>
    <property type="match status" value="1"/>
</dbReference>
<dbReference type="PANTHER" id="PTHR31726:SF2">
    <property type="entry name" value="PROTEIN ICE2"/>
    <property type="match status" value="1"/>
</dbReference>
<protein>
    <recommendedName>
        <fullName evidence="4">ER membrane protein</fullName>
    </recommendedName>
</protein>
<feature type="transmembrane region" description="Helical" evidence="1">
    <location>
        <begin position="272"/>
        <end position="291"/>
    </location>
</feature>
<sequence>MNRFAVDADSDGGWVTRTFDGKRAKDKELREWVFGYGGLLEMLTVGTWDKVLRYSTPLFQMAEGFCSLLVIQAAGQITRYLVNRRSDTWMIGLLVLSASIISSAVYFLLRITGFPQISNVDATLIGITMTCAVFLCAWGIGSGRGNPVESSLLFAYCTLCIYQIFTDYLPSTSDEVLQAPVQPDFPPFPPIIMASYSTLLHVLSTLPSFVHSSFYFLYAAFQTITPSILISLAYRVFVFYAATRIIPAIRESGTGALSQDPALDDCDGEGKILGLLSWFSPSILIAVYTSLLMQHFSSVTSEGNMGEWWMMQGGNTGGNIWRWINVSATMALYALELYLGKEDMDGSLTGHWKID</sequence>
<feature type="transmembrane region" description="Helical" evidence="1">
    <location>
        <begin position="88"/>
        <end position="109"/>
    </location>
</feature>
<dbReference type="GO" id="GO:0048309">
    <property type="term" value="P:endoplasmic reticulum inheritance"/>
    <property type="evidence" value="ECO:0007669"/>
    <property type="project" value="TreeGrafter"/>
</dbReference>
<dbReference type="GO" id="GO:0097038">
    <property type="term" value="C:perinuclear endoplasmic reticulum"/>
    <property type="evidence" value="ECO:0007669"/>
    <property type="project" value="TreeGrafter"/>
</dbReference>
<dbReference type="Pfam" id="PF08426">
    <property type="entry name" value="ICE2"/>
    <property type="match status" value="1"/>
</dbReference>
<name>A0A395IG88_9HELO</name>